<feature type="region of interest" description="Disordered" evidence="1">
    <location>
        <begin position="24"/>
        <end position="55"/>
    </location>
</feature>
<accession>A0A382WQS2</accession>
<name>A0A382WQS2_9ZZZZ</name>
<reference evidence="2" key="1">
    <citation type="submission" date="2018-05" db="EMBL/GenBank/DDBJ databases">
        <authorList>
            <person name="Lanie J.A."/>
            <person name="Ng W.-L."/>
            <person name="Kazmierczak K.M."/>
            <person name="Andrzejewski T.M."/>
            <person name="Davidsen T.M."/>
            <person name="Wayne K.J."/>
            <person name="Tettelin H."/>
            <person name="Glass J.I."/>
            <person name="Rusch D."/>
            <person name="Podicherti R."/>
            <person name="Tsui H.-C.T."/>
            <person name="Winkler M.E."/>
        </authorList>
    </citation>
    <scope>NUCLEOTIDE SEQUENCE</scope>
</reference>
<proteinExistence type="predicted"/>
<dbReference type="EMBL" id="UINC01161650">
    <property type="protein sequence ID" value="SVD60964.1"/>
    <property type="molecule type" value="Genomic_DNA"/>
</dbReference>
<sequence>VIVAGWGLHGLADRICLDRRRTTGEAIPPGLRQNEPTRPRLVGLHAKGRQPLSVE</sequence>
<feature type="non-terminal residue" evidence="2">
    <location>
        <position position="55"/>
    </location>
</feature>
<feature type="non-terminal residue" evidence="2">
    <location>
        <position position="1"/>
    </location>
</feature>
<dbReference type="AlphaFoldDB" id="A0A382WQS2"/>
<protein>
    <submittedName>
        <fullName evidence="2">Uncharacterized protein</fullName>
    </submittedName>
</protein>
<evidence type="ECO:0000313" key="2">
    <source>
        <dbReference type="EMBL" id="SVD60964.1"/>
    </source>
</evidence>
<organism evidence="2">
    <name type="scientific">marine metagenome</name>
    <dbReference type="NCBI Taxonomy" id="408172"/>
    <lineage>
        <taxon>unclassified sequences</taxon>
        <taxon>metagenomes</taxon>
        <taxon>ecological metagenomes</taxon>
    </lineage>
</organism>
<gene>
    <name evidence="2" type="ORF">METZ01_LOCUS413818</name>
</gene>
<evidence type="ECO:0000256" key="1">
    <source>
        <dbReference type="SAM" id="MobiDB-lite"/>
    </source>
</evidence>